<gene>
    <name evidence="1" type="ORF">lpari_03922</name>
</gene>
<dbReference type="Proteomes" id="UP000095229">
    <property type="component" value="Unassembled WGS sequence"/>
</dbReference>
<evidence type="ECO:0000313" key="2">
    <source>
        <dbReference type="Proteomes" id="UP000095229"/>
    </source>
</evidence>
<reference evidence="1 2" key="1">
    <citation type="submission" date="2016-02" db="EMBL/GenBank/DDBJ databases">
        <title>Secondary metabolites in Legionella.</title>
        <authorList>
            <person name="Tobias N.J."/>
            <person name="Bode H.B."/>
        </authorList>
    </citation>
    <scope>NUCLEOTIDE SEQUENCE [LARGE SCALE GENOMIC DNA]</scope>
    <source>
        <strain evidence="1 2">DSM 19216</strain>
    </source>
</reference>
<dbReference type="EMBL" id="LSOG01000108">
    <property type="protein sequence ID" value="OEH45152.1"/>
    <property type="molecule type" value="Genomic_DNA"/>
</dbReference>
<dbReference type="STRING" id="45071.Lpar_1050"/>
<comment type="caution">
    <text evidence="1">The sequence shown here is derived from an EMBL/GenBank/DDBJ whole genome shotgun (WGS) entry which is preliminary data.</text>
</comment>
<name>A0A1E5JKX0_9GAMM</name>
<keyword evidence="2" id="KW-1185">Reference proteome</keyword>
<dbReference type="PATRIC" id="fig|45071.6.peg.1129"/>
<accession>A0A1E5JKX0</accession>
<protein>
    <submittedName>
        <fullName evidence="1">Uncharacterized protein</fullName>
    </submittedName>
</protein>
<sequence length="71" mass="8162">MTCSANDLVGFIAIIKPIVFSLTIRRIMFSLMPPHLKYPFKASIQHPKIPRSKLFSEQYRVGLLGSRYSFC</sequence>
<dbReference type="AlphaFoldDB" id="A0A1E5JKX0"/>
<evidence type="ECO:0000313" key="1">
    <source>
        <dbReference type="EMBL" id="OEH45152.1"/>
    </source>
</evidence>
<proteinExistence type="predicted"/>
<organism evidence="1 2">
    <name type="scientific">Legionella parisiensis</name>
    <dbReference type="NCBI Taxonomy" id="45071"/>
    <lineage>
        <taxon>Bacteria</taxon>
        <taxon>Pseudomonadati</taxon>
        <taxon>Pseudomonadota</taxon>
        <taxon>Gammaproteobacteria</taxon>
        <taxon>Legionellales</taxon>
        <taxon>Legionellaceae</taxon>
        <taxon>Legionella</taxon>
    </lineage>
</organism>